<protein>
    <recommendedName>
        <fullName evidence="1">HTH merR-type domain-containing protein</fullName>
    </recommendedName>
</protein>
<dbReference type="Proteomes" id="UP000014605">
    <property type="component" value="Unassembled WGS sequence"/>
</dbReference>
<dbReference type="GO" id="GO:0006355">
    <property type="term" value="P:regulation of DNA-templated transcription"/>
    <property type="evidence" value="ECO:0007669"/>
    <property type="project" value="InterPro"/>
</dbReference>
<reference evidence="2 3" key="1">
    <citation type="submission" date="2013-04" db="EMBL/GenBank/DDBJ databases">
        <title>The Genome Sequence of Treponema vincentii F0403.</title>
        <authorList>
            <consortium name="The Broad Institute Genomics Platform"/>
            <person name="Earl A."/>
            <person name="Ward D."/>
            <person name="Feldgarden M."/>
            <person name="Gevers D."/>
            <person name="Leonetti C."/>
            <person name="Izard J."/>
            <person name="Walker B."/>
            <person name="Young S."/>
            <person name="Zeng Q."/>
            <person name="Gargeya S."/>
            <person name="Fitzgerald M."/>
            <person name="Haas B."/>
            <person name="Abouelleil A."/>
            <person name="Allen A.W."/>
            <person name="Alvarado L."/>
            <person name="Arachchi H.M."/>
            <person name="Berlin A.M."/>
            <person name="Chapman S.B."/>
            <person name="Gainer-Dewar J."/>
            <person name="Goldberg J."/>
            <person name="Griggs A."/>
            <person name="Gujja S."/>
            <person name="Hansen M."/>
            <person name="Howarth C."/>
            <person name="Imamovic A."/>
            <person name="Ireland A."/>
            <person name="Larimer J."/>
            <person name="McCowan C."/>
            <person name="Murphy C."/>
            <person name="Pearson M."/>
            <person name="Poon T.W."/>
            <person name="Priest M."/>
            <person name="Roberts A."/>
            <person name="Saif S."/>
            <person name="Shea T."/>
            <person name="Sisk P."/>
            <person name="Sykes S."/>
            <person name="Wortman J."/>
            <person name="Nusbaum C."/>
            <person name="Birren B."/>
        </authorList>
    </citation>
    <scope>NUCLEOTIDE SEQUENCE [LARGE SCALE GENOMIC DNA]</scope>
    <source>
        <strain evidence="2 3">F0403</strain>
    </source>
</reference>
<dbReference type="SUPFAM" id="SSF46955">
    <property type="entry name" value="Putative DNA-binding domain"/>
    <property type="match status" value="1"/>
</dbReference>
<dbReference type="PATRIC" id="fig|1125702.3.peg.964"/>
<gene>
    <name evidence="2" type="ORF">HMPREF1222_00931</name>
</gene>
<dbReference type="PROSITE" id="PS50937">
    <property type="entry name" value="HTH_MERR_2"/>
    <property type="match status" value="1"/>
</dbReference>
<dbReference type="CDD" id="cd00592">
    <property type="entry name" value="HTH_MerR-like"/>
    <property type="match status" value="1"/>
</dbReference>
<dbReference type="EMBL" id="ATFC01000007">
    <property type="protein sequence ID" value="EPF47112.1"/>
    <property type="molecule type" value="Genomic_DNA"/>
</dbReference>
<dbReference type="Gene3D" id="1.10.1660.10">
    <property type="match status" value="1"/>
</dbReference>
<dbReference type="InterPro" id="IPR009061">
    <property type="entry name" value="DNA-bd_dom_put_sf"/>
</dbReference>
<dbReference type="GO" id="GO:0003677">
    <property type="term" value="F:DNA binding"/>
    <property type="evidence" value="ECO:0007669"/>
    <property type="project" value="InterPro"/>
</dbReference>
<comment type="caution">
    <text evidence="2">The sequence shown here is derived from an EMBL/GenBank/DDBJ whole genome shotgun (WGS) entry which is preliminary data.</text>
</comment>
<accession>S3LRT0</accession>
<proteinExistence type="predicted"/>
<dbReference type="InterPro" id="IPR000551">
    <property type="entry name" value="MerR-type_HTH_dom"/>
</dbReference>
<sequence>MPTENGFVVAAAKPVDSMNNYRKYSIADLVNIAEISFYRNLGIPIKEMRRFNTLNLTDYEKILNDAYTNFEAKINNYKIMLYQQFRH</sequence>
<evidence type="ECO:0000259" key="1">
    <source>
        <dbReference type="PROSITE" id="PS50937"/>
    </source>
</evidence>
<evidence type="ECO:0000313" key="3">
    <source>
        <dbReference type="Proteomes" id="UP000014605"/>
    </source>
</evidence>
<name>S3LRT0_9SPIR</name>
<evidence type="ECO:0000313" key="2">
    <source>
        <dbReference type="EMBL" id="EPF47112.1"/>
    </source>
</evidence>
<feature type="domain" description="HTH merR-type" evidence="1">
    <location>
        <begin position="14"/>
        <end position="54"/>
    </location>
</feature>
<dbReference type="HOGENOM" id="CLU_2482377_0_0_12"/>
<dbReference type="AlphaFoldDB" id="S3LRT0"/>
<keyword evidence="3" id="KW-1185">Reference proteome</keyword>
<organism evidence="2 3">
    <name type="scientific">Treponema vincentii F0403</name>
    <dbReference type="NCBI Taxonomy" id="1125702"/>
    <lineage>
        <taxon>Bacteria</taxon>
        <taxon>Pseudomonadati</taxon>
        <taxon>Spirochaetota</taxon>
        <taxon>Spirochaetia</taxon>
        <taxon>Spirochaetales</taxon>
        <taxon>Treponemataceae</taxon>
        <taxon>Treponema</taxon>
    </lineage>
</organism>